<name>A0A7R9LSD1_9ACAR</name>
<dbReference type="Proteomes" id="UP000759131">
    <property type="component" value="Unassembled WGS sequence"/>
</dbReference>
<evidence type="ECO:0000313" key="1">
    <source>
        <dbReference type="EMBL" id="CAD7647009.1"/>
    </source>
</evidence>
<dbReference type="EMBL" id="CAJPIZ010038512">
    <property type="protein sequence ID" value="CAG2121290.1"/>
    <property type="molecule type" value="Genomic_DNA"/>
</dbReference>
<dbReference type="AlphaFoldDB" id="A0A7R9LSD1"/>
<evidence type="ECO:0000313" key="2">
    <source>
        <dbReference type="Proteomes" id="UP000759131"/>
    </source>
</evidence>
<accession>A0A7R9LSD1</accession>
<feature type="non-terminal residue" evidence="1">
    <location>
        <position position="1"/>
    </location>
</feature>
<protein>
    <submittedName>
        <fullName evidence="1">Uncharacterized protein</fullName>
    </submittedName>
</protein>
<organism evidence="1">
    <name type="scientific">Medioppia subpectinata</name>
    <dbReference type="NCBI Taxonomy" id="1979941"/>
    <lineage>
        <taxon>Eukaryota</taxon>
        <taxon>Metazoa</taxon>
        <taxon>Ecdysozoa</taxon>
        <taxon>Arthropoda</taxon>
        <taxon>Chelicerata</taxon>
        <taxon>Arachnida</taxon>
        <taxon>Acari</taxon>
        <taxon>Acariformes</taxon>
        <taxon>Sarcoptiformes</taxon>
        <taxon>Oribatida</taxon>
        <taxon>Brachypylina</taxon>
        <taxon>Oppioidea</taxon>
        <taxon>Oppiidae</taxon>
        <taxon>Medioppia</taxon>
    </lineage>
</organism>
<dbReference type="EMBL" id="OC893087">
    <property type="protein sequence ID" value="CAD7647009.1"/>
    <property type="molecule type" value="Genomic_DNA"/>
</dbReference>
<keyword evidence="2" id="KW-1185">Reference proteome</keyword>
<gene>
    <name evidence="1" type="ORF">OSB1V03_LOCUS21236</name>
</gene>
<proteinExistence type="predicted"/>
<sequence length="116" mass="13055">TFNLICNSTPTSIALLNAQDSHDSQDFLDYLTQTVNNFKLNFHKSFEQSRVRRKQDYTLPSKGALTEQDLKVVNTSTAIPSHVLSGNRQNGPIRVWAVIEDSVHYTYLFSGHANGL</sequence>
<reference evidence="1" key="1">
    <citation type="submission" date="2020-11" db="EMBL/GenBank/DDBJ databases">
        <authorList>
            <person name="Tran Van P."/>
        </authorList>
    </citation>
    <scope>NUCLEOTIDE SEQUENCE</scope>
</reference>
<feature type="non-terminal residue" evidence="1">
    <location>
        <position position="116"/>
    </location>
</feature>